<organism evidence="4 5">
    <name type="scientific">Anaeramoeba flamelloides</name>
    <dbReference type="NCBI Taxonomy" id="1746091"/>
    <lineage>
        <taxon>Eukaryota</taxon>
        <taxon>Metamonada</taxon>
        <taxon>Anaeramoebidae</taxon>
        <taxon>Anaeramoeba</taxon>
    </lineage>
</organism>
<keyword evidence="1" id="KW-0472">Membrane</keyword>
<comment type="caution">
    <text evidence="4">The sequence shown here is derived from an EMBL/GenBank/DDBJ whole genome shotgun (WGS) entry which is preliminary data.</text>
</comment>
<dbReference type="InterPro" id="IPR006644">
    <property type="entry name" value="Cadg"/>
</dbReference>
<dbReference type="Gene3D" id="1.20.5.100">
    <property type="entry name" value="Cytochrome c1, transmembrane anchor, C-terminal"/>
    <property type="match status" value="1"/>
</dbReference>
<protein>
    <recommendedName>
        <fullName evidence="3">Dystroglycan-type cadherin-like domain-containing protein</fullName>
    </recommendedName>
</protein>
<proteinExistence type="predicted"/>
<keyword evidence="1" id="KW-1133">Transmembrane helix</keyword>
<feature type="transmembrane region" description="Helical" evidence="1">
    <location>
        <begin position="674"/>
        <end position="696"/>
    </location>
</feature>
<evidence type="ECO:0000259" key="3">
    <source>
        <dbReference type="SMART" id="SM00736"/>
    </source>
</evidence>
<evidence type="ECO:0000313" key="5">
    <source>
        <dbReference type="Proteomes" id="UP001150062"/>
    </source>
</evidence>
<keyword evidence="2" id="KW-0732">Signal</keyword>
<dbReference type="SMART" id="SM00736">
    <property type="entry name" value="CADG"/>
    <property type="match status" value="1"/>
</dbReference>
<feature type="domain" description="Dystroglycan-type cadherin-like" evidence="3">
    <location>
        <begin position="569"/>
        <end position="669"/>
    </location>
</feature>
<dbReference type="Gene3D" id="2.60.40.10">
    <property type="entry name" value="Immunoglobulins"/>
    <property type="match status" value="2"/>
</dbReference>
<evidence type="ECO:0000313" key="4">
    <source>
        <dbReference type="EMBL" id="KAJ6226207.1"/>
    </source>
</evidence>
<dbReference type="InterPro" id="IPR013783">
    <property type="entry name" value="Ig-like_fold"/>
</dbReference>
<feature type="signal peptide" evidence="2">
    <location>
        <begin position="1"/>
        <end position="23"/>
    </location>
</feature>
<accession>A0ABQ8X144</accession>
<dbReference type="Pfam" id="PF05345">
    <property type="entry name" value="He_PIG"/>
    <property type="match status" value="1"/>
</dbReference>
<name>A0ABQ8X144_9EUKA</name>
<dbReference type="CDD" id="cd12094">
    <property type="entry name" value="TM_ErbB2"/>
    <property type="match status" value="1"/>
</dbReference>
<feature type="chain" id="PRO_5045206388" description="Dystroglycan-type cadherin-like domain-containing protein" evidence="2">
    <location>
        <begin position="24"/>
        <end position="723"/>
    </location>
</feature>
<gene>
    <name evidence="4" type="ORF">M0813_01176</name>
</gene>
<evidence type="ECO:0000256" key="1">
    <source>
        <dbReference type="SAM" id="Phobius"/>
    </source>
</evidence>
<dbReference type="EMBL" id="JAOAOG010000346">
    <property type="protein sequence ID" value="KAJ6226207.1"/>
    <property type="molecule type" value="Genomic_DNA"/>
</dbReference>
<evidence type="ECO:0000256" key="2">
    <source>
        <dbReference type="SAM" id="SignalP"/>
    </source>
</evidence>
<dbReference type="Proteomes" id="UP001150062">
    <property type="component" value="Unassembled WGS sequence"/>
</dbReference>
<sequence>MIFQNYSFVFVIILLLNLPSIHSLEENDGTCNIDQPIAPLTLSNHLTTTDVKPLYLGDNKTITIWTEFDSAFQNNLLFAKIYNSDTYELIKPKFLLNRMYTCDLTHYWITSFDDLNTDNKDNGNNLGQFAIILQQKCFNESLQTYISIYNNDGEHLLDRDYLIKPAFSQTVAPIILSVCKSMTDSQLFIVAWVDTKMVNNVTKSVLELQTYEWDGKSKVDLWGVASSIEFNSDLEAPLSIFLSKYQSNYFIVSWLSKNGQNNVQIFQINSKEKFKPENSTLSWQIDPESNSQGDIWIEKMNGSLIIVVWESALPTPGLSGVFYDCSNVLKQEGNNYIPRDQQNASSCLQIGSIFQISTPPLCVSQRPSVWYLTESMFSITFHCKYIENTLTYYQIYYGQFLYLKSINNNTNNAFIELKPLFDPIVISDKLNTLVKKAYTAIYDQNTIFLTWQQQYQNTNLLYGKKIQYPKKPILNIQTQDQIVYIDQENLNVLPNNTFLELIPQDLNYRINGTLPAWINFNNTNLHFDSKPTLDNVQNKTIMIDLVATNNCNLQQNVKFQFQVKAQEPYYTSNLKSSVFHYGYRIDYQFSKNFFVDPQNLPLTYKSYLNDKKKSPLPDWLTFEPTSRQFQGTVKTSKESLEILVIAKNSWGESCKASFQMSFVDDEQKKSHLTLILSCVFGGLLAIILVLVSVWGIKKRSKKKNNLVDVNNQLKEKLIEDDIN</sequence>
<dbReference type="SUPFAM" id="SSF49313">
    <property type="entry name" value="Cadherin-like"/>
    <property type="match status" value="2"/>
</dbReference>
<keyword evidence="5" id="KW-1185">Reference proteome</keyword>
<reference evidence="4" key="1">
    <citation type="submission" date="2022-08" db="EMBL/GenBank/DDBJ databases">
        <title>Novel sulfate-reducing endosymbionts in the free-living metamonad Anaeramoeba.</title>
        <authorList>
            <person name="Jerlstrom-Hultqvist J."/>
            <person name="Cepicka I."/>
            <person name="Gallot-Lavallee L."/>
            <person name="Salas-Leiva D."/>
            <person name="Curtis B.A."/>
            <person name="Zahonova K."/>
            <person name="Pipaliya S."/>
            <person name="Dacks J."/>
            <person name="Roger A.J."/>
        </authorList>
    </citation>
    <scope>NUCLEOTIDE SEQUENCE</scope>
    <source>
        <strain evidence="4">Schooner1</strain>
    </source>
</reference>
<keyword evidence="1" id="KW-0812">Transmembrane</keyword>
<dbReference type="InterPro" id="IPR015919">
    <property type="entry name" value="Cadherin-like_sf"/>
</dbReference>